<dbReference type="EMBL" id="DTAD01000011">
    <property type="protein sequence ID" value="HGN89653.1"/>
    <property type="molecule type" value="Genomic_DNA"/>
</dbReference>
<dbReference type="InterPro" id="IPR052539">
    <property type="entry name" value="MGD_biosynthesis_adapter"/>
</dbReference>
<proteinExistence type="predicted"/>
<dbReference type="EMBL" id="DTCM01000088">
    <property type="protein sequence ID" value="HGL41480.1"/>
    <property type="molecule type" value="Genomic_DNA"/>
</dbReference>
<dbReference type="PANTHER" id="PTHR40072">
    <property type="entry name" value="MOLYBDOPTERIN-GUANINE DINUCLEOTIDE BIOSYNTHESIS ADAPTER PROTEIN-RELATED"/>
    <property type="match status" value="1"/>
</dbReference>
<evidence type="ECO:0000259" key="1">
    <source>
        <dbReference type="Pfam" id="PF03205"/>
    </source>
</evidence>
<dbReference type="InterPro" id="IPR027417">
    <property type="entry name" value="P-loop_NTPase"/>
</dbReference>
<dbReference type="Pfam" id="PF03205">
    <property type="entry name" value="MobB"/>
    <property type="match status" value="1"/>
</dbReference>
<dbReference type="NCBIfam" id="TIGR00176">
    <property type="entry name" value="mobB"/>
    <property type="match status" value="1"/>
</dbReference>
<name>A0A7C4I2I6_CALS0</name>
<dbReference type="Gene3D" id="3.40.50.300">
    <property type="entry name" value="P-loop containing nucleotide triphosphate hydrolases"/>
    <property type="match status" value="1"/>
</dbReference>
<feature type="domain" description="Molybdopterin-guanine dinucleotide biosynthesis protein B (MobB)" evidence="1">
    <location>
        <begin position="4"/>
        <end position="108"/>
    </location>
</feature>
<comment type="caution">
    <text evidence="3">The sequence shown here is derived from an EMBL/GenBank/DDBJ whole genome shotgun (WGS) entry which is preliminary data.</text>
</comment>
<evidence type="ECO:0000313" key="3">
    <source>
        <dbReference type="EMBL" id="HGN89653.1"/>
    </source>
</evidence>
<dbReference type="GO" id="GO:0005525">
    <property type="term" value="F:GTP binding"/>
    <property type="evidence" value="ECO:0007669"/>
    <property type="project" value="InterPro"/>
</dbReference>
<evidence type="ECO:0000313" key="4">
    <source>
        <dbReference type="EMBL" id="HHN51970.1"/>
    </source>
</evidence>
<gene>
    <name evidence="3" type="primary">mobB</name>
    <name evidence="4" type="ORF">ENM30_01510</name>
    <name evidence="3" type="ORF">ENT82_00775</name>
    <name evidence="2" type="ORF">ENU43_07465</name>
</gene>
<dbReference type="EMBL" id="DRXG01000026">
    <property type="protein sequence ID" value="HHN51970.1"/>
    <property type="molecule type" value="Genomic_DNA"/>
</dbReference>
<organism evidence="3">
    <name type="scientific">Caldiarchaeum subterraneum</name>
    <dbReference type="NCBI Taxonomy" id="311458"/>
    <lineage>
        <taxon>Archaea</taxon>
        <taxon>Nitrososphaerota</taxon>
        <taxon>Candidatus Caldarchaeales</taxon>
        <taxon>Candidatus Caldarchaeaceae</taxon>
        <taxon>Candidatus Caldarchaeum</taxon>
    </lineage>
</organism>
<dbReference type="AlphaFoldDB" id="A0A7C4I2I6"/>
<dbReference type="CDD" id="cd03116">
    <property type="entry name" value="MobB"/>
    <property type="match status" value="1"/>
</dbReference>
<reference evidence="3" key="1">
    <citation type="journal article" date="2020" name="mSystems">
        <title>Genome- and Community-Level Interaction Insights into Carbon Utilization and Element Cycling Functions of Hydrothermarchaeota in Hydrothermal Sediment.</title>
        <authorList>
            <person name="Zhou Z."/>
            <person name="Liu Y."/>
            <person name="Xu W."/>
            <person name="Pan J."/>
            <person name="Luo Z.H."/>
            <person name="Li M."/>
        </authorList>
    </citation>
    <scope>NUCLEOTIDE SEQUENCE [LARGE SCALE GENOMIC DNA]</scope>
    <source>
        <strain evidence="4">SpSt-1073</strain>
        <strain evidence="3">SpSt-613</strain>
        <strain evidence="2">SpSt-669</strain>
    </source>
</reference>
<dbReference type="SUPFAM" id="SSF52540">
    <property type="entry name" value="P-loop containing nucleoside triphosphate hydrolases"/>
    <property type="match status" value="1"/>
</dbReference>
<accession>A0A7C4I2I6</accession>
<evidence type="ECO:0000313" key="2">
    <source>
        <dbReference type="EMBL" id="HGL41480.1"/>
    </source>
</evidence>
<sequence>MKHLAIMGFKKTGKTFLATKIIEDLVGNGYRVAAVKHIHHEFTIDTEGKDTWRMARSGASIVTSISPNEMAIIFPRQMHDTNIDDFLGKIFREHGIDVVVYEGFAKLYGRSPHVYKILTVRKSEDIGLIEEISPPVVAVFRLENTSLPEKGVPVYGPELSLDFFNHVRRSLGLVK</sequence>
<dbReference type="PANTHER" id="PTHR40072:SF1">
    <property type="entry name" value="MOLYBDOPTERIN-GUANINE DINUCLEOTIDE BIOSYNTHESIS ADAPTER PROTEIN"/>
    <property type="match status" value="1"/>
</dbReference>
<protein>
    <submittedName>
        <fullName evidence="3">Molybdopterin-guanine dinucleotide biosynthesis protein B</fullName>
    </submittedName>
</protein>
<dbReference type="InterPro" id="IPR004435">
    <property type="entry name" value="MobB_dom"/>
</dbReference>
<dbReference type="GO" id="GO:0006777">
    <property type="term" value="P:Mo-molybdopterin cofactor biosynthetic process"/>
    <property type="evidence" value="ECO:0007669"/>
    <property type="project" value="InterPro"/>
</dbReference>